<evidence type="ECO:0000313" key="2">
    <source>
        <dbReference type="Proteomes" id="UP000594638"/>
    </source>
</evidence>
<gene>
    <name evidence="1" type="ORF">OLEA9_A029740</name>
</gene>
<sequence>MREHSAIDYSKPILDWLENSKDDALEKWDCIIAGFDLVLDIFTVTRGIASI</sequence>
<proteinExistence type="predicted"/>
<dbReference type="Gramene" id="OE9A029740T1">
    <property type="protein sequence ID" value="OE9A029740C1"/>
    <property type="gene ID" value="OE9A029740"/>
</dbReference>
<dbReference type="Proteomes" id="UP000594638">
    <property type="component" value="Unassembled WGS sequence"/>
</dbReference>
<dbReference type="OrthoDB" id="46583at2759"/>
<evidence type="ECO:0000313" key="1">
    <source>
        <dbReference type="EMBL" id="CAA2934666.1"/>
    </source>
</evidence>
<dbReference type="AlphaFoldDB" id="A0A8S0PAK8"/>
<name>A0A8S0PAK8_OLEEU</name>
<organism evidence="1 2">
    <name type="scientific">Olea europaea subsp. europaea</name>
    <dbReference type="NCBI Taxonomy" id="158383"/>
    <lineage>
        <taxon>Eukaryota</taxon>
        <taxon>Viridiplantae</taxon>
        <taxon>Streptophyta</taxon>
        <taxon>Embryophyta</taxon>
        <taxon>Tracheophyta</taxon>
        <taxon>Spermatophyta</taxon>
        <taxon>Magnoliopsida</taxon>
        <taxon>eudicotyledons</taxon>
        <taxon>Gunneridae</taxon>
        <taxon>Pentapetalae</taxon>
        <taxon>asterids</taxon>
        <taxon>lamiids</taxon>
        <taxon>Lamiales</taxon>
        <taxon>Oleaceae</taxon>
        <taxon>Oleeae</taxon>
        <taxon>Olea</taxon>
    </lineage>
</organism>
<dbReference type="EMBL" id="CACTIH010000017">
    <property type="protein sequence ID" value="CAA2934666.1"/>
    <property type="molecule type" value="Genomic_DNA"/>
</dbReference>
<accession>A0A8S0PAK8</accession>
<keyword evidence="2" id="KW-1185">Reference proteome</keyword>
<reference evidence="1 2" key="1">
    <citation type="submission" date="2019-12" db="EMBL/GenBank/DDBJ databases">
        <authorList>
            <person name="Alioto T."/>
            <person name="Alioto T."/>
            <person name="Gomez Garrido J."/>
        </authorList>
    </citation>
    <scope>NUCLEOTIDE SEQUENCE [LARGE SCALE GENOMIC DNA]</scope>
</reference>
<comment type="caution">
    <text evidence="1">The sequence shown here is derived from an EMBL/GenBank/DDBJ whole genome shotgun (WGS) entry which is preliminary data.</text>
</comment>
<protein>
    <submittedName>
        <fullName evidence="1">Uncharacterized protein</fullName>
    </submittedName>
</protein>